<reference evidence="2" key="1">
    <citation type="journal article" date="2009" name="Rice">
        <title>De Novo Next Generation Sequencing of Plant Genomes.</title>
        <authorList>
            <person name="Rounsley S."/>
            <person name="Marri P.R."/>
            <person name="Yu Y."/>
            <person name="He R."/>
            <person name="Sisneros N."/>
            <person name="Goicoechea J.L."/>
            <person name="Lee S.J."/>
            <person name="Angelova A."/>
            <person name="Kudrna D."/>
            <person name="Luo M."/>
            <person name="Affourtit J."/>
            <person name="Desany B."/>
            <person name="Knight J."/>
            <person name="Niazi F."/>
            <person name="Egholm M."/>
            <person name="Wing R.A."/>
        </authorList>
    </citation>
    <scope>NUCLEOTIDE SEQUENCE [LARGE SCALE GENOMIC DNA]</scope>
    <source>
        <strain evidence="2">cv. IRGC 105608</strain>
    </source>
</reference>
<accession>A0A0D3G217</accession>
<dbReference type="Proteomes" id="UP000026960">
    <property type="component" value="Chromosome 4"/>
</dbReference>
<organism evidence="2">
    <name type="scientific">Oryza barthii</name>
    <dbReference type="NCBI Taxonomy" id="65489"/>
    <lineage>
        <taxon>Eukaryota</taxon>
        <taxon>Viridiplantae</taxon>
        <taxon>Streptophyta</taxon>
        <taxon>Embryophyta</taxon>
        <taxon>Tracheophyta</taxon>
        <taxon>Spermatophyta</taxon>
        <taxon>Magnoliopsida</taxon>
        <taxon>Liliopsida</taxon>
        <taxon>Poales</taxon>
        <taxon>Poaceae</taxon>
        <taxon>BOP clade</taxon>
        <taxon>Oryzoideae</taxon>
        <taxon>Oryzeae</taxon>
        <taxon>Oryzinae</taxon>
        <taxon>Oryza</taxon>
    </lineage>
</organism>
<reference evidence="2" key="2">
    <citation type="submission" date="2015-03" db="UniProtKB">
        <authorList>
            <consortium name="EnsemblPlants"/>
        </authorList>
    </citation>
    <scope>IDENTIFICATION</scope>
</reference>
<evidence type="ECO:0000256" key="1">
    <source>
        <dbReference type="SAM" id="MobiDB-lite"/>
    </source>
</evidence>
<proteinExistence type="predicted"/>
<dbReference type="AlphaFoldDB" id="A0A0D3G217"/>
<dbReference type="Gramene" id="OBART04G30580.1">
    <property type="protein sequence ID" value="OBART04G30580.1"/>
    <property type="gene ID" value="OBART04G30580"/>
</dbReference>
<evidence type="ECO:0000313" key="3">
    <source>
        <dbReference type="Proteomes" id="UP000026960"/>
    </source>
</evidence>
<name>A0A0D3G217_9ORYZ</name>
<dbReference type="PaxDb" id="65489-OBART04G30580.1"/>
<evidence type="ECO:0000313" key="2">
    <source>
        <dbReference type="EnsemblPlants" id="OBART04G30580.1"/>
    </source>
</evidence>
<dbReference type="EnsemblPlants" id="OBART04G30580.1">
    <property type="protein sequence ID" value="OBART04G30580.1"/>
    <property type="gene ID" value="OBART04G30580"/>
</dbReference>
<dbReference type="HOGENOM" id="CLU_2281731_0_0_1"/>
<keyword evidence="3" id="KW-1185">Reference proteome</keyword>
<sequence length="102" mass="11041">MAYGKANHNPVAAGVNLDLPAQQLGLIAYGLLFCPLVPKIDLICPLQPLAFVQTFSTKSTRLCGQTDGLGRGVTNNSIVVRETHKSDKPPQLLPEDQKIVFK</sequence>
<feature type="region of interest" description="Disordered" evidence="1">
    <location>
        <begin position="81"/>
        <end position="102"/>
    </location>
</feature>
<protein>
    <submittedName>
        <fullName evidence="2">Uncharacterized protein</fullName>
    </submittedName>
</protein>